<feature type="transmembrane region" description="Helical" evidence="1">
    <location>
        <begin position="397"/>
        <end position="417"/>
    </location>
</feature>
<feature type="transmembrane region" description="Helical" evidence="1">
    <location>
        <begin position="41"/>
        <end position="60"/>
    </location>
</feature>
<evidence type="ECO:0000256" key="1">
    <source>
        <dbReference type="SAM" id="Phobius"/>
    </source>
</evidence>
<dbReference type="EMBL" id="WLZX01000009">
    <property type="protein sequence ID" value="MTD28778.1"/>
    <property type="molecule type" value="Genomic_DNA"/>
</dbReference>
<keyword evidence="3" id="KW-1185">Reference proteome</keyword>
<feature type="transmembrane region" description="Helical" evidence="1">
    <location>
        <begin position="225"/>
        <end position="252"/>
    </location>
</feature>
<feature type="transmembrane region" description="Helical" evidence="1">
    <location>
        <begin position="67"/>
        <end position="85"/>
    </location>
</feature>
<feature type="transmembrane region" description="Helical" evidence="1">
    <location>
        <begin position="12"/>
        <end position="29"/>
    </location>
</feature>
<comment type="caution">
    <text evidence="2">The sequence shown here is derived from an EMBL/GenBank/DDBJ whole genome shotgun (WGS) entry which is preliminary data.</text>
</comment>
<organism evidence="2 3">
    <name type="scientific">Erwinia sorbitola</name>
    <dbReference type="NCBI Taxonomy" id="2681984"/>
    <lineage>
        <taxon>Bacteria</taxon>
        <taxon>Pseudomonadati</taxon>
        <taxon>Pseudomonadota</taxon>
        <taxon>Gammaproteobacteria</taxon>
        <taxon>Enterobacterales</taxon>
        <taxon>Erwiniaceae</taxon>
        <taxon>Erwinia</taxon>
    </lineage>
</organism>
<name>A0ABW9RFL0_9GAMM</name>
<accession>A0ABW9RFL0</accession>
<dbReference type="RefSeq" id="WP_154754020.1">
    <property type="nucleotide sequence ID" value="NZ_WLZX01000009.1"/>
</dbReference>
<feature type="transmembrane region" description="Helical" evidence="1">
    <location>
        <begin position="264"/>
        <end position="285"/>
    </location>
</feature>
<keyword evidence="1" id="KW-1133">Transmembrane helix</keyword>
<gene>
    <name evidence="2" type="ORF">GK011_17725</name>
</gene>
<feature type="transmembrane region" description="Helical" evidence="1">
    <location>
        <begin position="366"/>
        <end position="385"/>
    </location>
</feature>
<sequence length="529" mass="59555">MQKELLNKWNYSSQFVLLFFVITSILSIIKQLAMHYSLIDGVHSVFILSLIITTALLCAIRKKIDIWVLLPVVFLVISCVQAYIYPDQSWDGLAYHQKAAWYLMHGGNLLFDGDAGNYWVALYPKSTWFYAGELGAQLGSMQFSSSYQLLIGFGMYSYVIYFFEKNGYSPIAAHIFAFMSLMSPIFIAQSFSYYVDAMMGFLALVMMLSSIEYGNRRQTSDALTLILASIIVVNIKFSGFLYVGACFLILGLRSLPKVKETLKVCGIFAIFLVVGVGVIGANPYVKNLAEGKSIFYPLFGEGKKDIITFAQPVSFSSMNRFEKLFISTFSKSENINKAAGTEPTFKIPGAVSKNEIANLHHEDLRIAGFGPLYSLCLIMAIAFLLFSRGIDRNCKLLLVLIVLCTLLNPESWWARYAPHLYTLLLLPLLYIKPGERFKLSTAYIGLLIAMMLFNVGLMTKARINASRSFNNGLNWILNSCPEGVLHVTPLNNFIVEPLLQRGSGRYVMDETRQEGAKDYKRKFSYLCVR</sequence>
<feature type="transmembrane region" description="Helical" evidence="1">
    <location>
        <begin position="175"/>
        <end position="205"/>
    </location>
</feature>
<protein>
    <recommendedName>
        <fullName evidence="4">Glycosyltransferase RgtA/B/C/D-like domain-containing protein</fullName>
    </recommendedName>
</protein>
<evidence type="ECO:0000313" key="2">
    <source>
        <dbReference type="EMBL" id="MTD28778.1"/>
    </source>
</evidence>
<keyword evidence="1" id="KW-0472">Membrane</keyword>
<evidence type="ECO:0000313" key="3">
    <source>
        <dbReference type="Proteomes" id="UP000480164"/>
    </source>
</evidence>
<keyword evidence="1" id="KW-0812">Transmembrane</keyword>
<reference evidence="2 3" key="1">
    <citation type="submission" date="2019-11" db="EMBL/GenBank/DDBJ databases">
        <title>Erwinia sp. nov., isolated from feces of birds in Tibet plateau of China.</title>
        <authorList>
            <person name="Ge Y."/>
        </authorList>
    </citation>
    <scope>NUCLEOTIDE SEQUENCE [LARGE SCALE GENOMIC DNA]</scope>
    <source>
        <strain evidence="2 3">J316</strain>
    </source>
</reference>
<evidence type="ECO:0008006" key="4">
    <source>
        <dbReference type="Google" id="ProtNLM"/>
    </source>
</evidence>
<dbReference type="Proteomes" id="UP000480164">
    <property type="component" value="Unassembled WGS sequence"/>
</dbReference>
<proteinExistence type="predicted"/>
<feature type="transmembrane region" description="Helical" evidence="1">
    <location>
        <begin position="145"/>
        <end position="163"/>
    </location>
</feature>
<feature type="transmembrane region" description="Helical" evidence="1">
    <location>
        <begin position="437"/>
        <end position="457"/>
    </location>
</feature>